<evidence type="ECO:0000256" key="1">
    <source>
        <dbReference type="ARBA" id="ARBA00004496"/>
    </source>
</evidence>
<evidence type="ECO:0000256" key="12">
    <source>
        <dbReference type="PIRNR" id="PIRNR015601"/>
    </source>
</evidence>
<comment type="catalytic activity">
    <reaction evidence="11 12">
        <text>uridine(1498) in 16S rRNA + S-adenosyl-L-methionine = N(3)-methyluridine(1498) in 16S rRNA + S-adenosyl-L-homocysteine + H(+)</text>
        <dbReference type="Rhea" id="RHEA:42920"/>
        <dbReference type="Rhea" id="RHEA-COMP:10283"/>
        <dbReference type="Rhea" id="RHEA-COMP:10284"/>
        <dbReference type="ChEBI" id="CHEBI:15378"/>
        <dbReference type="ChEBI" id="CHEBI:57856"/>
        <dbReference type="ChEBI" id="CHEBI:59789"/>
        <dbReference type="ChEBI" id="CHEBI:65315"/>
        <dbReference type="ChEBI" id="CHEBI:74502"/>
        <dbReference type="EC" id="2.1.1.193"/>
    </reaction>
</comment>
<dbReference type="Pfam" id="PF04452">
    <property type="entry name" value="Methyltrans_RNA"/>
    <property type="match status" value="1"/>
</dbReference>
<dbReference type="CDD" id="cd18084">
    <property type="entry name" value="RsmE-like"/>
    <property type="match status" value="1"/>
</dbReference>
<comment type="caution">
    <text evidence="15">The sequence shown here is derived from an EMBL/GenBank/DDBJ whole genome shotgun (WGS) entry which is preliminary data.</text>
</comment>
<dbReference type="Gene3D" id="3.40.1280.10">
    <property type="match status" value="1"/>
</dbReference>
<accession>A0ABS2ZJR4</accession>
<evidence type="ECO:0000256" key="4">
    <source>
        <dbReference type="ARBA" id="ARBA00013673"/>
    </source>
</evidence>
<dbReference type="Gene3D" id="2.40.240.20">
    <property type="entry name" value="Hypothetical PUA domain-like, domain 1"/>
    <property type="match status" value="1"/>
</dbReference>
<evidence type="ECO:0000256" key="10">
    <source>
        <dbReference type="ARBA" id="ARBA00025699"/>
    </source>
</evidence>
<keyword evidence="6 12" id="KW-0698">rRNA processing</keyword>
<organism evidence="15 16">
    <name type="scientific">Fictibacillus barbaricus</name>
    <dbReference type="NCBI Taxonomy" id="182136"/>
    <lineage>
        <taxon>Bacteria</taxon>
        <taxon>Bacillati</taxon>
        <taxon>Bacillota</taxon>
        <taxon>Bacilli</taxon>
        <taxon>Bacillales</taxon>
        <taxon>Fictibacillaceae</taxon>
        <taxon>Fictibacillus</taxon>
    </lineage>
</organism>
<evidence type="ECO:0000256" key="9">
    <source>
        <dbReference type="ARBA" id="ARBA00022691"/>
    </source>
</evidence>
<dbReference type="SUPFAM" id="SSF75217">
    <property type="entry name" value="alpha/beta knot"/>
    <property type="match status" value="1"/>
</dbReference>
<dbReference type="PANTHER" id="PTHR30027:SF3">
    <property type="entry name" value="16S RRNA (URACIL(1498)-N(3))-METHYLTRANSFERASE"/>
    <property type="match status" value="1"/>
</dbReference>
<dbReference type="PANTHER" id="PTHR30027">
    <property type="entry name" value="RIBOSOMAL RNA SMALL SUBUNIT METHYLTRANSFERASE E"/>
    <property type="match status" value="1"/>
</dbReference>
<dbReference type="NCBIfam" id="NF008692">
    <property type="entry name" value="PRK11713.1-5"/>
    <property type="match status" value="1"/>
</dbReference>
<evidence type="ECO:0000256" key="2">
    <source>
        <dbReference type="ARBA" id="ARBA00005528"/>
    </source>
</evidence>
<dbReference type="EMBL" id="JAFHKS010000044">
    <property type="protein sequence ID" value="MBN3547584.1"/>
    <property type="molecule type" value="Genomic_DNA"/>
</dbReference>
<comment type="similarity">
    <text evidence="2 12">Belongs to the RNA methyltransferase RsmE family.</text>
</comment>
<evidence type="ECO:0000259" key="14">
    <source>
        <dbReference type="Pfam" id="PF20260"/>
    </source>
</evidence>
<dbReference type="InterPro" id="IPR046887">
    <property type="entry name" value="RsmE_PUA-like"/>
</dbReference>
<protein>
    <recommendedName>
        <fullName evidence="4 12">Ribosomal RNA small subunit methyltransferase E</fullName>
        <ecNumber evidence="3 12">2.1.1.193</ecNumber>
    </recommendedName>
</protein>
<dbReference type="InterPro" id="IPR046886">
    <property type="entry name" value="RsmE_MTase_dom"/>
</dbReference>
<dbReference type="InterPro" id="IPR029028">
    <property type="entry name" value="Alpha/beta_knot_MTases"/>
</dbReference>
<dbReference type="GO" id="GO:0008168">
    <property type="term" value="F:methyltransferase activity"/>
    <property type="evidence" value="ECO:0007669"/>
    <property type="project" value="UniProtKB-KW"/>
</dbReference>
<keyword evidence="7 12" id="KW-0489">Methyltransferase</keyword>
<evidence type="ECO:0000256" key="7">
    <source>
        <dbReference type="ARBA" id="ARBA00022603"/>
    </source>
</evidence>
<dbReference type="EC" id="2.1.1.193" evidence="3 12"/>
<feature type="domain" description="Ribosomal RNA small subunit methyltransferase E methyltransferase" evidence="13">
    <location>
        <begin position="73"/>
        <end position="243"/>
    </location>
</feature>
<keyword evidence="5 12" id="KW-0963">Cytoplasm</keyword>
<dbReference type="InterPro" id="IPR015947">
    <property type="entry name" value="PUA-like_sf"/>
</dbReference>
<proteinExistence type="inferred from homology"/>
<dbReference type="Proteomes" id="UP001319060">
    <property type="component" value="Unassembled WGS sequence"/>
</dbReference>
<evidence type="ECO:0000259" key="13">
    <source>
        <dbReference type="Pfam" id="PF04452"/>
    </source>
</evidence>
<dbReference type="RefSeq" id="WP_188401807.1">
    <property type="nucleotide sequence ID" value="NZ_BMCE01000001.1"/>
</dbReference>
<evidence type="ECO:0000313" key="16">
    <source>
        <dbReference type="Proteomes" id="UP001319060"/>
    </source>
</evidence>
<dbReference type="NCBIfam" id="NF008691">
    <property type="entry name" value="PRK11713.1-4"/>
    <property type="match status" value="1"/>
</dbReference>
<dbReference type="PIRSF" id="PIRSF015601">
    <property type="entry name" value="MTase_slr0722"/>
    <property type="match status" value="1"/>
</dbReference>
<keyword evidence="8 12" id="KW-0808">Transferase</keyword>
<evidence type="ECO:0000256" key="6">
    <source>
        <dbReference type="ARBA" id="ARBA00022552"/>
    </source>
</evidence>
<evidence type="ECO:0000256" key="11">
    <source>
        <dbReference type="ARBA" id="ARBA00047944"/>
    </source>
</evidence>
<dbReference type="InterPro" id="IPR029026">
    <property type="entry name" value="tRNA_m1G_MTases_N"/>
</dbReference>
<name>A0ABS2ZJR4_9BACL</name>
<evidence type="ECO:0000313" key="15">
    <source>
        <dbReference type="EMBL" id="MBN3547584.1"/>
    </source>
</evidence>
<keyword evidence="9 12" id="KW-0949">S-adenosyl-L-methionine</keyword>
<dbReference type="NCBIfam" id="TIGR00046">
    <property type="entry name" value="RsmE family RNA methyltransferase"/>
    <property type="match status" value="1"/>
</dbReference>
<evidence type="ECO:0000256" key="5">
    <source>
        <dbReference type="ARBA" id="ARBA00022490"/>
    </source>
</evidence>
<evidence type="ECO:0000256" key="8">
    <source>
        <dbReference type="ARBA" id="ARBA00022679"/>
    </source>
</evidence>
<keyword evidence="16" id="KW-1185">Reference proteome</keyword>
<dbReference type="InterPro" id="IPR006700">
    <property type="entry name" value="RsmE"/>
</dbReference>
<comment type="function">
    <text evidence="10 12">Specifically methylates the N3 position of the uracil ring of uridine 1498 (m3U1498) in 16S rRNA. Acts on the fully assembled 30S ribosomal subunit.</text>
</comment>
<dbReference type="Pfam" id="PF20260">
    <property type="entry name" value="PUA_4"/>
    <property type="match status" value="1"/>
</dbReference>
<feature type="domain" description="Ribosomal RNA small subunit methyltransferase E PUA-like" evidence="14">
    <location>
        <begin position="18"/>
        <end position="64"/>
    </location>
</feature>
<gene>
    <name evidence="15" type="ORF">JYA64_19920</name>
</gene>
<reference evidence="15 16" key="1">
    <citation type="submission" date="2021-01" db="EMBL/GenBank/DDBJ databases">
        <title>Genome Sequencing of Type Strains.</title>
        <authorList>
            <person name="Lemaire J.F."/>
            <person name="Inderbitzin P."/>
            <person name="Collins S.B."/>
            <person name="Wespe N."/>
            <person name="Knight-Connoni V."/>
        </authorList>
    </citation>
    <scope>NUCLEOTIDE SEQUENCE [LARGE SCALE GENOMIC DNA]</scope>
    <source>
        <strain evidence="15 16">DSM 14730</strain>
    </source>
</reference>
<sequence>MQRYFVTSEDWRGDRVTIRDEDAKHISKVMRMQVGDNIICCDNNGRASVCEIIDLGAGTVEVQVIQDVEMHAEMPVKVTIAQGLPKSDKLEFIVQKGTELGASIFFPFSADRSVAKWDDKKAVKKRERLEKIAKEAAEQSHRNKIPEVLTPGTFSDLLKLAQQYKIKIVAFEEEAKQQELTRFASALNTGTEGDSILCVIGPEGGLSEQEATCLKEHGFQLCGLGPRILRTETAPLYMLSAISYHFELKG</sequence>
<evidence type="ECO:0000256" key="3">
    <source>
        <dbReference type="ARBA" id="ARBA00012328"/>
    </source>
</evidence>
<dbReference type="SUPFAM" id="SSF88697">
    <property type="entry name" value="PUA domain-like"/>
    <property type="match status" value="1"/>
</dbReference>
<dbReference type="GO" id="GO:0032259">
    <property type="term" value="P:methylation"/>
    <property type="evidence" value="ECO:0007669"/>
    <property type="project" value="UniProtKB-KW"/>
</dbReference>
<comment type="subcellular location">
    <subcellularLocation>
        <location evidence="1 12">Cytoplasm</location>
    </subcellularLocation>
</comment>